<proteinExistence type="predicted"/>
<dbReference type="Pfam" id="PF00512">
    <property type="entry name" value="HisKA"/>
    <property type="match status" value="1"/>
</dbReference>
<dbReference type="Gene3D" id="3.30.450.20">
    <property type="entry name" value="PAS domain"/>
    <property type="match status" value="1"/>
</dbReference>
<evidence type="ECO:0000256" key="9">
    <source>
        <dbReference type="PROSITE-ProRule" id="PRU00169"/>
    </source>
</evidence>
<dbReference type="Pfam" id="PF00072">
    <property type="entry name" value="Response_reg"/>
    <property type="match status" value="1"/>
</dbReference>
<dbReference type="SMART" id="SM00091">
    <property type="entry name" value="PAS"/>
    <property type="match status" value="1"/>
</dbReference>
<dbReference type="SUPFAM" id="SSF55874">
    <property type="entry name" value="ATPase domain of HSP90 chaperone/DNA topoisomerase II/histidine kinase"/>
    <property type="match status" value="1"/>
</dbReference>
<dbReference type="EC" id="2.7.13.3" evidence="2"/>
<dbReference type="SMART" id="SM00448">
    <property type="entry name" value="REC"/>
    <property type="match status" value="1"/>
</dbReference>
<dbReference type="InterPro" id="IPR011006">
    <property type="entry name" value="CheY-like_superfamily"/>
</dbReference>
<dbReference type="SUPFAM" id="SSF55785">
    <property type="entry name" value="PYP-like sensor domain (PAS domain)"/>
    <property type="match status" value="1"/>
</dbReference>
<reference evidence="13 14" key="1">
    <citation type="submission" date="2020-04" db="EMBL/GenBank/DDBJ databases">
        <title>Metagenomic profiling of ammonia- and methane-oxidizing microorganisms in a Dutch drinking water treatment plant.</title>
        <authorList>
            <person name="Poghosyan L."/>
            <person name="Leucker S."/>
        </authorList>
    </citation>
    <scope>NUCLEOTIDE SEQUENCE [LARGE SCALE GENOMIC DNA]</scope>
    <source>
        <strain evidence="13">S-RSF-IL-03</strain>
    </source>
</reference>
<protein>
    <recommendedName>
        <fullName evidence="2">histidine kinase</fullName>
        <ecNumber evidence="2">2.7.13.3</ecNumber>
    </recommendedName>
</protein>
<dbReference type="PANTHER" id="PTHR43065:SF46">
    <property type="entry name" value="C4-DICARBOXYLATE TRANSPORT SENSOR PROTEIN DCTB"/>
    <property type="match status" value="1"/>
</dbReference>
<feature type="modified residue" description="4-aspartylphosphate" evidence="9">
    <location>
        <position position="454"/>
    </location>
</feature>
<organism evidence="13 14">
    <name type="scientific">Eiseniibacteriota bacterium</name>
    <dbReference type="NCBI Taxonomy" id="2212470"/>
    <lineage>
        <taxon>Bacteria</taxon>
        <taxon>Candidatus Eiseniibacteriota</taxon>
    </lineage>
</organism>
<keyword evidence="8" id="KW-0902">Two-component regulatory system</keyword>
<feature type="domain" description="Histidine kinase" evidence="10">
    <location>
        <begin position="155"/>
        <end position="378"/>
    </location>
</feature>
<comment type="catalytic activity">
    <reaction evidence="1">
        <text>ATP + protein L-histidine = ADP + protein N-phospho-L-histidine.</text>
        <dbReference type="EC" id="2.7.13.3"/>
    </reaction>
</comment>
<dbReference type="Proteomes" id="UP000580839">
    <property type="component" value="Unassembled WGS sequence"/>
</dbReference>
<dbReference type="Gene3D" id="3.40.50.2300">
    <property type="match status" value="1"/>
</dbReference>
<dbReference type="InterPro" id="IPR036890">
    <property type="entry name" value="HATPase_C_sf"/>
</dbReference>
<dbReference type="AlphaFoldDB" id="A0A849SJH6"/>
<feature type="domain" description="PAS" evidence="12">
    <location>
        <begin position="14"/>
        <end position="67"/>
    </location>
</feature>
<dbReference type="InterPro" id="IPR036097">
    <property type="entry name" value="HisK_dim/P_sf"/>
</dbReference>
<keyword evidence="4" id="KW-0808">Transferase</keyword>
<gene>
    <name evidence="13" type="ORF">HOP12_02430</name>
</gene>
<evidence type="ECO:0000256" key="3">
    <source>
        <dbReference type="ARBA" id="ARBA00022553"/>
    </source>
</evidence>
<name>A0A849SJH6_UNCEI</name>
<evidence type="ECO:0000256" key="7">
    <source>
        <dbReference type="ARBA" id="ARBA00022840"/>
    </source>
</evidence>
<evidence type="ECO:0000256" key="8">
    <source>
        <dbReference type="ARBA" id="ARBA00023012"/>
    </source>
</evidence>
<evidence type="ECO:0000259" key="12">
    <source>
        <dbReference type="PROSITE" id="PS50112"/>
    </source>
</evidence>
<dbReference type="SUPFAM" id="SSF52172">
    <property type="entry name" value="CheY-like"/>
    <property type="match status" value="1"/>
</dbReference>
<evidence type="ECO:0000259" key="11">
    <source>
        <dbReference type="PROSITE" id="PS50110"/>
    </source>
</evidence>
<dbReference type="SMART" id="SM00388">
    <property type="entry name" value="HisKA"/>
    <property type="match status" value="1"/>
</dbReference>
<accession>A0A849SJH6</accession>
<dbReference type="NCBIfam" id="TIGR00229">
    <property type="entry name" value="sensory_box"/>
    <property type="match status" value="1"/>
</dbReference>
<evidence type="ECO:0000313" key="14">
    <source>
        <dbReference type="Proteomes" id="UP000580839"/>
    </source>
</evidence>
<dbReference type="InterPro" id="IPR001789">
    <property type="entry name" value="Sig_transdc_resp-reg_receiver"/>
</dbReference>
<dbReference type="InterPro" id="IPR000014">
    <property type="entry name" value="PAS"/>
</dbReference>
<dbReference type="GO" id="GO:0005524">
    <property type="term" value="F:ATP binding"/>
    <property type="evidence" value="ECO:0007669"/>
    <property type="project" value="UniProtKB-KW"/>
</dbReference>
<evidence type="ECO:0000259" key="10">
    <source>
        <dbReference type="PROSITE" id="PS50109"/>
    </source>
</evidence>
<evidence type="ECO:0000256" key="4">
    <source>
        <dbReference type="ARBA" id="ARBA00022679"/>
    </source>
</evidence>
<evidence type="ECO:0000256" key="6">
    <source>
        <dbReference type="ARBA" id="ARBA00022777"/>
    </source>
</evidence>
<dbReference type="CDD" id="cd00082">
    <property type="entry name" value="HisKA"/>
    <property type="match status" value="1"/>
</dbReference>
<dbReference type="SMART" id="SM00387">
    <property type="entry name" value="HATPase_c"/>
    <property type="match status" value="1"/>
</dbReference>
<dbReference type="GO" id="GO:0000155">
    <property type="term" value="F:phosphorelay sensor kinase activity"/>
    <property type="evidence" value="ECO:0007669"/>
    <property type="project" value="InterPro"/>
</dbReference>
<dbReference type="InterPro" id="IPR005467">
    <property type="entry name" value="His_kinase_dom"/>
</dbReference>
<evidence type="ECO:0000256" key="5">
    <source>
        <dbReference type="ARBA" id="ARBA00022741"/>
    </source>
</evidence>
<dbReference type="CDD" id="cd17546">
    <property type="entry name" value="REC_hyHK_CKI1_RcsC-like"/>
    <property type="match status" value="1"/>
</dbReference>
<dbReference type="PROSITE" id="PS50112">
    <property type="entry name" value="PAS"/>
    <property type="match status" value="1"/>
</dbReference>
<keyword evidence="6" id="KW-0418">Kinase</keyword>
<dbReference type="InterPro" id="IPR003661">
    <property type="entry name" value="HisK_dim/P_dom"/>
</dbReference>
<evidence type="ECO:0000256" key="2">
    <source>
        <dbReference type="ARBA" id="ARBA00012438"/>
    </source>
</evidence>
<sequence length="522" mass="56711">MTPEPLTSNAQSDSETRLAGIIGSAMDAIITIDDDQRVVVFNAAAERTFGIPVAEALGQSLERFIPERFRTAHRGHVQEFDRTNVTKRAMGRLSSLFGLRSNGEEFPIEASISQVEIRGKKLLTVILRDITEKRRAEMQLLRAQRLESVGTLAGGLAHDLNNILAPIMMSVRLLERKLAGDPEGLEYVVMLGQLADRGASIVRQVLSFARGVEGDRVPTQLGHIIREVADVLRETLPRSIAVRSELANDLWIARADSTHIHQVLMNLAVNGRDSMPSGGTLTFVAQNVTLDAHFAQMHPDATPGKYVSIAVTDTGSGIAPEHLDRIFDPFFTTKSHGEGTGLGLSTTLGIIRTHEGFINVYSEIGQGTRFTIYLPAYPLEPGADVPADKSELMARLPAGHGELIMVVDDEASIREMTGRTLTEFGYKVLSASDGTEAVSLLAQHQGQIAAVVLDMMMPFMDGIATARALRHMAPNLRLIGSSGLAEKRRLAEAEDAGLVGFLPKPYTADDLLQALAEALKER</sequence>
<comment type="caution">
    <text evidence="13">The sequence shown here is derived from an EMBL/GenBank/DDBJ whole genome shotgun (WGS) entry which is preliminary data.</text>
</comment>
<dbReference type="InterPro" id="IPR035965">
    <property type="entry name" value="PAS-like_dom_sf"/>
</dbReference>
<feature type="domain" description="Response regulatory" evidence="11">
    <location>
        <begin position="403"/>
        <end position="519"/>
    </location>
</feature>
<dbReference type="PROSITE" id="PS50110">
    <property type="entry name" value="RESPONSE_REGULATORY"/>
    <property type="match status" value="1"/>
</dbReference>
<dbReference type="Pfam" id="PF02518">
    <property type="entry name" value="HATPase_c"/>
    <property type="match status" value="1"/>
</dbReference>
<dbReference type="Pfam" id="PF13426">
    <property type="entry name" value="PAS_9"/>
    <property type="match status" value="1"/>
</dbReference>
<dbReference type="PRINTS" id="PR00344">
    <property type="entry name" value="BCTRLSENSOR"/>
</dbReference>
<dbReference type="InterPro" id="IPR004358">
    <property type="entry name" value="Sig_transdc_His_kin-like_C"/>
</dbReference>
<dbReference type="PROSITE" id="PS50109">
    <property type="entry name" value="HIS_KIN"/>
    <property type="match status" value="1"/>
</dbReference>
<dbReference type="EMBL" id="JABFRW010000025">
    <property type="protein sequence ID" value="NOT33007.1"/>
    <property type="molecule type" value="Genomic_DNA"/>
</dbReference>
<evidence type="ECO:0000313" key="13">
    <source>
        <dbReference type="EMBL" id="NOT33007.1"/>
    </source>
</evidence>
<dbReference type="Gene3D" id="1.10.287.130">
    <property type="match status" value="1"/>
</dbReference>
<dbReference type="InterPro" id="IPR003594">
    <property type="entry name" value="HATPase_dom"/>
</dbReference>
<dbReference type="CDD" id="cd00130">
    <property type="entry name" value="PAS"/>
    <property type="match status" value="1"/>
</dbReference>
<dbReference type="SUPFAM" id="SSF47384">
    <property type="entry name" value="Homodimeric domain of signal transducing histidine kinase"/>
    <property type="match status" value="1"/>
</dbReference>
<dbReference type="PANTHER" id="PTHR43065">
    <property type="entry name" value="SENSOR HISTIDINE KINASE"/>
    <property type="match status" value="1"/>
</dbReference>
<keyword evidence="7" id="KW-0067">ATP-binding</keyword>
<keyword evidence="5" id="KW-0547">Nucleotide-binding</keyword>
<keyword evidence="3 9" id="KW-0597">Phosphoprotein</keyword>
<evidence type="ECO:0000256" key="1">
    <source>
        <dbReference type="ARBA" id="ARBA00000085"/>
    </source>
</evidence>
<dbReference type="Gene3D" id="3.30.565.10">
    <property type="entry name" value="Histidine kinase-like ATPase, C-terminal domain"/>
    <property type="match status" value="1"/>
</dbReference>